<evidence type="ECO:0000313" key="10">
    <source>
        <dbReference type="EMBL" id="ROP83795.1"/>
    </source>
</evidence>
<feature type="transmembrane region" description="Helical" evidence="8">
    <location>
        <begin position="91"/>
        <end position="114"/>
    </location>
</feature>
<proteinExistence type="inferred from homology"/>
<keyword evidence="3 8" id="KW-0813">Transport</keyword>
<dbReference type="Proteomes" id="UP000278222">
    <property type="component" value="Unassembled WGS sequence"/>
</dbReference>
<evidence type="ECO:0000256" key="3">
    <source>
        <dbReference type="ARBA" id="ARBA00022448"/>
    </source>
</evidence>
<evidence type="ECO:0000256" key="8">
    <source>
        <dbReference type="RuleBase" id="RU363032"/>
    </source>
</evidence>
<dbReference type="PANTHER" id="PTHR42929:SF5">
    <property type="entry name" value="ABC TRANSPORTER PERMEASE PROTEIN"/>
    <property type="match status" value="1"/>
</dbReference>
<feature type="transmembrane region" description="Helical" evidence="8">
    <location>
        <begin position="244"/>
        <end position="265"/>
    </location>
</feature>
<feature type="transmembrane region" description="Helical" evidence="8">
    <location>
        <begin position="58"/>
        <end position="79"/>
    </location>
</feature>
<dbReference type="GO" id="GO:0055085">
    <property type="term" value="P:transmembrane transport"/>
    <property type="evidence" value="ECO:0007669"/>
    <property type="project" value="InterPro"/>
</dbReference>
<protein>
    <submittedName>
        <fullName evidence="10">Putative spermidine/putrescine transport system permease protein</fullName>
    </submittedName>
</protein>
<evidence type="ECO:0000256" key="5">
    <source>
        <dbReference type="ARBA" id="ARBA00022692"/>
    </source>
</evidence>
<dbReference type="Gene3D" id="1.10.3720.10">
    <property type="entry name" value="MetI-like"/>
    <property type="match status" value="1"/>
</dbReference>
<accession>A0A3N1L307</accession>
<feature type="transmembrane region" description="Helical" evidence="8">
    <location>
        <begin position="186"/>
        <end position="219"/>
    </location>
</feature>
<comment type="subcellular location">
    <subcellularLocation>
        <location evidence="1 8">Cell membrane</location>
        <topology evidence="1 8">Multi-pass membrane protein</topology>
    </subcellularLocation>
</comment>
<keyword evidence="7 8" id="KW-0472">Membrane</keyword>
<feature type="transmembrane region" description="Helical" evidence="8">
    <location>
        <begin position="144"/>
        <end position="165"/>
    </location>
</feature>
<gene>
    <name evidence="10" type="ORF">EDC65_4444</name>
</gene>
<evidence type="ECO:0000256" key="1">
    <source>
        <dbReference type="ARBA" id="ARBA00004651"/>
    </source>
</evidence>
<dbReference type="EMBL" id="RJKX01000016">
    <property type="protein sequence ID" value="ROP83795.1"/>
    <property type="molecule type" value="Genomic_DNA"/>
</dbReference>
<evidence type="ECO:0000256" key="2">
    <source>
        <dbReference type="ARBA" id="ARBA00007069"/>
    </source>
</evidence>
<evidence type="ECO:0000313" key="11">
    <source>
        <dbReference type="Proteomes" id="UP000278222"/>
    </source>
</evidence>
<evidence type="ECO:0000256" key="4">
    <source>
        <dbReference type="ARBA" id="ARBA00022475"/>
    </source>
</evidence>
<keyword evidence="11" id="KW-1185">Reference proteome</keyword>
<sequence length="277" mass="30827">MRLGRWAGLLLLPLLGVLALFLFGLVELVWSSFSGPNGPGLDLYRQFFARQDYIDVLFRTLWVAALTTVVSLFISYPVAYFIARYPGRKDWLLVLILLPWLVSVVVRTYGWIVILGNRGLLNGFLGWLGVIDTPLRLLFNTSGVVIGLVHVFCPFMILAILAVFLQLERALEEASMSLGAGPVETFWRVVLPLSLPGVISGVMLVYLMSTGAIITPLLLGGLRDRMLGTQIYQEMFQLFDFPKAATLAVILTVTAFLVVLPLQWLERRVSRNLKGAA</sequence>
<keyword evidence="4" id="KW-1003">Cell membrane</keyword>
<dbReference type="SUPFAM" id="SSF161098">
    <property type="entry name" value="MetI-like"/>
    <property type="match status" value="1"/>
</dbReference>
<dbReference type="GO" id="GO:0005886">
    <property type="term" value="C:plasma membrane"/>
    <property type="evidence" value="ECO:0007669"/>
    <property type="project" value="UniProtKB-SubCell"/>
</dbReference>
<organism evidence="10 11">
    <name type="scientific">Stella humosa</name>
    <dbReference type="NCBI Taxonomy" id="94"/>
    <lineage>
        <taxon>Bacteria</taxon>
        <taxon>Pseudomonadati</taxon>
        <taxon>Pseudomonadota</taxon>
        <taxon>Alphaproteobacteria</taxon>
        <taxon>Rhodospirillales</taxon>
        <taxon>Stellaceae</taxon>
        <taxon>Stella</taxon>
    </lineage>
</organism>
<dbReference type="CDD" id="cd06261">
    <property type="entry name" value="TM_PBP2"/>
    <property type="match status" value="1"/>
</dbReference>
<dbReference type="PROSITE" id="PS50928">
    <property type="entry name" value="ABC_TM1"/>
    <property type="match status" value="1"/>
</dbReference>
<keyword evidence="5 8" id="KW-0812">Transmembrane</keyword>
<evidence type="ECO:0000259" key="9">
    <source>
        <dbReference type="PROSITE" id="PS50928"/>
    </source>
</evidence>
<reference evidence="10 11" key="1">
    <citation type="submission" date="2018-11" db="EMBL/GenBank/DDBJ databases">
        <title>Genomic Encyclopedia of Type Strains, Phase IV (KMG-IV): sequencing the most valuable type-strain genomes for metagenomic binning, comparative biology and taxonomic classification.</title>
        <authorList>
            <person name="Goeker M."/>
        </authorList>
    </citation>
    <scope>NUCLEOTIDE SEQUENCE [LARGE SCALE GENOMIC DNA]</scope>
    <source>
        <strain evidence="10 11">DSM 5900</strain>
    </source>
</reference>
<keyword evidence="6 8" id="KW-1133">Transmembrane helix</keyword>
<comment type="caution">
    <text evidence="10">The sequence shown here is derived from an EMBL/GenBank/DDBJ whole genome shotgun (WGS) entry which is preliminary data.</text>
</comment>
<dbReference type="PANTHER" id="PTHR42929">
    <property type="entry name" value="INNER MEMBRANE ABC TRANSPORTER PERMEASE PROTEIN YDCU-RELATED-RELATED"/>
    <property type="match status" value="1"/>
</dbReference>
<evidence type="ECO:0000256" key="6">
    <source>
        <dbReference type="ARBA" id="ARBA00022989"/>
    </source>
</evidence>
<comment type="similarity">
    <text evidence="2">Belongs to the binding-protein-dependent transport system permease family. CysTW subfamily.</text>
</comment>
<evidence type="ECO:0000256" key="7">
    <source>
        <dbReference type="ARBA" id="ARBA00023136"/>
    </source>
</evidence>
<dbReference type="InterPro" id="IPR000515">
    <property type="entry name" value="MetI-like"/>
</dbReference>
<dbReference type="InterPro" id="IPR035906">
    <property type="entry name" value="MetI-like_sf"/>
</dbReference>
<name>A0A3N1L307_9PROT</name>
<dbReference type="Pfam" id="PF00528">
    <property type="entry name" value="BPD_transp_1"/>
    <property type="match status" value="1"/>
</dbReference>
<dbReference type="OrthoDB" id="7915284at2"/>
<feature type="domain" description="ABC transmembrane type-1" evidence="9">
    <location>
        <begin position="57"/>
        <end position="262"/>
    </location>
</feature>
<dbReference type="AlphaFoldDB" id="A0A3N1L307"/>